<keyword evidence="5" id="KW-1185">Reference proteome</keyword>
<evidence type="ECO:0000259" key="3">
    <source>
        <dbReference type="SMART" id="SM01008"/>
    </source>
</evidence>
<feature type="domain" description="Aldehyde oxidase/xanthine dehydrogenase a/b hammerhead" evidence="3">
    <location>
        <begin position="29"/>
        <end position="139"/>
    </location>
</feature>
<name>A0ABS8G1F1_9FIRM</name>
<dbReference type="Proteomes" id="UP001198151">
    <property type="component" value="Unassembled WGS sequence"/>
</dbReference>
<dbReference type="InterPro" id="IPR046867">
    <property type="entry name" value="AldOxase/xan_DH_MoCoBD2"/>
</dbReference>
<proteinExistence type="predicted"/>
<gene>
    <name evidence="4" type="ORF">LKD70_17285</name>
</gene>
<keyword evidence="1" id="KW-0500">Molybdenum</keyword>
<dbReference type="SUPFAM" id="SSF54665">
    <property type="entry name" value="CO dehydrogenase molybdoprotein N-domain-like"/>
    <property type="match status" value="1"/>
</dbReference>
<dbReference type="RefSeq" id="WP_227709118.1">
    <property type="nucleotide sequence ID" value="NZ_JAJEQX010000051.1"/>
</dbReference>
<dbReference type="SUPFAM" id="SSF56003">
    <property type="entry name" value="Molybdenum cofactor-binding domain"/>
    <property type="match status" value="1"/>
</dbReference>
<dbReference type="InterPro" id="IPR008274">
    <property type="entry name" value="AldOxase/xan_DH_MoCoBD1"/>
</dbReference>
<dbReference type="PANTHER" id="PTHR11908:SF132">
    <property type="entry name" value="ALDEHYDE OXIDASE 1-RELATED"/>
    <property type="match status" value="1"/>
</dbReference>
<keyword evidence="2" id="KW-0560">Oxidoreductase</keyword>
<dbReference type="InterPro" id="IPR036856">
    <property type="entry name" value="Ald_Oxase/Xan_DH_a/b_sf"/>
</dbReference>
<dbReference type="InterPro" id="IPR037165">
    <property type="entry name" value="AldOxase/xan_DH_Mopterin-bd_sf"/>
</dbReference>
<accession>A0ABS8G1F1</accession>
<dbReference type="Pfam" id="PF01315">
    <property type="entry name" value="Ald_Xan_dh_C"/>
    <property type="match status" value="1"/>
</dbReference>
<evidence type="ECO:0000313" key="4">
    <source>
        <dbReference type="EMBL" id="MCC2256137.1"/>
    </source>
</evidence>
<protein>
    <submittedName>
        <fullName evidence="4">Xanthine dehydrogenase family protein molybdopterin-binding subunit</fullName>
    </submittedName>
</protein>
<dbReference type="Gene3D" id="3.30.365.10">
    <property type="entry name" value="Aldehyde oxidase/xanthine dehydrogenase, molybdopterin binding domain"/>
    <property type="match status" value="4"/>
</dbReference>
<organism evidence="4 5">
    <name type="scientific">Ruminococcus turbiniformis</name>
    <dbReference type="NCBI Taxonomy" id="2881258"/>
    <lineage>
        <taxon>Bacteria</taxon>
        <taxon>Bacillati</taxon>
        <taxon>Bacillota</taxon>
        <taxon>Clostridia</taxon>
        <taxon>Eubacteriales</taxon>
        <taxon>Oscillospiraceae</taxon>
        <taxon>Ruminococcus</taxon>
    </lineage>
</organism>
<dbReference type="InterPro" id="IPR016208">
    <property type="entry name" value="Ald_Oxase/xanthine_DH-like"/>
</dbReference>
<evidence type="ECO:0000256" key="1">
    <source>
        <dbReference type="ARBA" id="ARBA00022505"/>
    </source>
</evidence>
<sequence length="771" mass="85867">MEKTDLVDKKEYRHIGKYVPRQDARNIVTGKCVFMEDAKDARFDNLLYCRVLGSPYAHARIKSIDTREAEKIPGVELVLTYKNLPDWAKEYMNGQPAIKPIVDTRLVSVGDAVAIVCAETEDLCRQAIRLIKVEYEQLPAVFDPMKAMEPDAPVIYEEFGCNKWPKFLDFGDEKMLGSVERGDVEKEFAEADAIGGGVCGFETRTVPLAPEPPSAIMTWDERTRTYEMWAAAQNCHQLQMCPDVGGRMPHDLVIHGHTFNTGGSYGQKQEYTLHTLILGVCSRMTHRPVKYIYNKEDQFLLFEYRIGSRMDIEFAMKDGIVTAVKGNWYADSGTIDDAGYCITAVGLGEMQLALSHCKAWDVDTIMAITNRSYSGTVRGFGGQELKSAMMPLVCDAVRKADIDPVEFFINNFVHDGVPYMWRDCKWYTCHEVDYRKMIKDTADKFGWSEKWKGWMKPTAVNGPKRIGVGVSIHGNGDVGEDSSEALVQLRQKGDAIIMVDCTEFGQGQRMAIVKMVAEVLNISCDKVHVTPSSSWDNPEDFGLCGSRGTLTMGSAVTRAAEDALRQLKEIAAEKLRISPEQVRTEDGFLFPYNKPHKKISWEECIPYTTDIIGKGQWRANYAAPNCVINFVELEVDVETGVAKILRLVSGTDAGQIIDPKALEMQMQGGIGAAAIDTGLFEENILDEYTGRFVTGNLIDYKWRTFNDFPPMDLVIEESQPNISRFRAVGVGEIAGAAGAAAIQMAVQNAIGVEYMTYPASPQNILKALGKA</sequence>
<reference evidence="4 5" key="1">
    <citation type="submission" date="2021-10" db="EMBL/GenBank/DDBJ databases">
        <title>Anaerobic single-cell dispensing facilitates the cultivation of human gut bacteria.</title>
        <authorList>
            <person name="Afrizal A."/>
        </authorList>
    </citation>
    <scope>NUCLEOTIDE SEQUENCE [LARGE SCALE GENOMIC DNA]</scope>
    <source>
        <strain evidence="4 5">CLA-AA-H200</strain>
    </source>
</reference>
<evidence type="ECO:0000313" key="5">
    <source>
        <dbReference type="Proteomes" id="UP001198151"/>
    </source>
</evidence>
<dbReference type="Pfam" id="PF20256">
    <property type="entry name" value="MoCoBD_2"/>
    <property type="match status" value="1"/>
</dbReference>
<evidence type="ECO:0000256" key="2">
    <source>
        <dbReference type="ARBA" id="ARBA00023002"/>
    </source>
</evidence>
<dbReference type="Gene3D" id="3.90.1170.50">
    <property type="entry name" value="Aldehyde oxidase/xanthine dehydrogenase, a/b hammerhead"/>
    <property type="match status" value="1"/>
</dbReference>
<dbReference type="InterPro" id="IPR000674">
    <property type="entry name" value="Ald_Oxase/Xan_DH_a/b"/>
</dbReference>
<comment type="caution">
    <text evidence="4">The sequence shown here is derived from an EMBL/GenBank/DDBJ whole genome shotgun (WGS) entry which is preliminary data.</text>
</comment>
<dbReference type="SMART" id="SM01008">
    <property type="entry name" value="Ald_Xan_dh_C"/>
    <property type="match status" value="1"/>
</dbReference>
<dbReference type="EMBL" id="JAJEQX010000051">
    <property type="protein sequence ID" value="MCC2256137.1"/>
    <property type="molecule type" value="Genomic_DNA"/>
</dbReference>
<dbReference type="Pfam" id="PF02738">
    <property type="entry name" value="MoCoBD_1"/>
    <property type="match status" value="1"/>
</dbReference>
<dbReference type="PANTHER" id="PTHR11908">
    <property type="entry name" value="XANTHINE DEHYDROGENASE"/>
    <property type="match status" value="1"/>
</dbReference>